<evidence type="ECO:0000313" key="2">
    <source>
        <dbReference type="EMBL" id="CEK40335.1"/>
    </source>
</evidence>
<accession>A0A0A8WET0</accession>
<evidence type="ECO:0000313" key="3">
    <source>
        <dbReference type="Proteomes" id="UP000030730"/>
    </source>
</evidence>
<reference evidence="2 3" key="1">
    <citation type="submission" date="2014-12" db="EMBL/GenBank/DDBJ databases">
        <title>Whole Genome Sequence and Molecular Characterization of Siphoviridae / Myoviridae Phage Infecting Clostridium difficile.</title>
        <authorList>
            <person name="Monot M."/>
        </authorList>
    </citation>
    <scope>NUCLEOTIDE SEQUENCE [LARGE SCALE GENOMIC DNA]</scope>
</reference>
<dbReference type="GO" id="GO:0019069">
    <property type="term" value="P:viral capsid assembly"/>
    <property type="evidence" value="ECO:0007669"/>
    <property type="project" value="InterPro"/>
</dbReference>
<keyword evidence="1" id="KW-0175">Coiled coil</keyword>
<feature type="coiled-coil region" evidence="1">
    <location>
        <begin position="20"/>
        <end position="97"/>
    </location>
</feature>
<protein>
    <submittedName>
        <fullName evidence="2">Scaffolding protein</fullName>
    </submittedName>
</protein>
<dbReference type="KEGG" id="vg:26647036"/>
<dbReference type="Proteomes" id="UP000030730">
    <property type="component" value="Genome"/>
</dbReference>
<dbReference type="OrthoDB" id="12204at10239"/>
<dbReference type="InterPro" id="IPR009636">
    <property type="entry name" value="SCAF"/>
</dbReference>
<gene>
    <name evidence="2" type="ORF">PHICD146_20006</name>
</gene>
<dbReference type="RefSeq" id="YP_009214134.1">
    <property type="nucleotide sequence ID" value="NC_028958.1"/>
</dbReference>
<evidence type="ECO:0000256" key="1">
    <source>
        <dbReference type="SAM" id="Coils"/>
    </source>
</evidence>
<sequence length="190" mass="21834">MKREFLKSLDLEDEVIEKIMSENGRDIEKYKKEVEKKKEELESKNTELETANNKIKDLEKIDVESIKKEANDWKSKAEQAQKDKELIENQMSEQTYNLNLDNYLSNFKFSSNLSKEAVKIKMKEKRLEYKNGAFEGADDYMKELQANDPGAFVSGNSVPKVVSSSSGDAGESKVSLMEQMIAKNREMLNI</sequence>
<dbReference type="GeneID" id="26647036"/>
<name>A0A0A8WET0_9CAUD</name>
<organism evidence="2 3">
    <name type="scientific">Clostridium phage phiCD146</name>
    <dbReference type="NCBI Taxonomy" id="1582151"/>
    <lineage>
        <taxon>Viruses</taxon>
        <taxon>Duplodnaviria</taxon>
        <taxon>Heunggongvirae</taxon>
        <taxon>Uroviricota</taxon>
        <taxon>Caudoviricetes</taxon>
        <taxon>Leicestervirus</taxon>
        <taxon>Leicestervirus CD146</taxon>
    </lineage>
</organism>
<proteinExistence type="predicted"/>
<dbReference type="EMBL" id="LN681536">
    <property type="protein sequence ID" value="CEK40335.1"/>
    <property type="molecule type" value="Genomic_DNA"/>
</dbReference>
<keyword evidence="3" id="KW-1185">Reference proteome</keyword>
<dbReference type="Pfam" id="PF06810">
    <property type="entry name" value="Phage_scaffold"/>
    <property type="match status" value="1"/>
</dbReference>